<evidence type="ECO:0000256" key="1">
    <source>
        <dbReference type="SAM" id="Phobius"/>
    </source>
</evidence>
<dbReference type="GO" id="GO:0016758">
    <property type="term" value="F:hexosyltransferase activity"/>
    <property type="evidence" value="ECO:0007669"/>
    <property type="project" value="UniProtKB-ARBA"/>
</dbReference>
<dbReference type="OrthoDB" id="9766299at2"/>
<keyword evidence="3" id="KW-0808">Transferase</keyword>
<dbReference type="SUPFAM" id="SSF53448">
    <property type="entry name" value="Nucleotide-diphospho-sugar transferases"/>
    <property type="match status" value="1"/>
</dbReference>
<sequence length="359" mass="39729">MRVSVVIDNYNYEQFIAQAIESALAQTHDDVEVIVIDDGSRDGSMEVVRRYADRVRIHEKPNGGQASAYNLGVTLVSGELVMYLDADDWLYPGAVAALVAAWRPGVSKLQFRMDMVDDQGRPTGRRLPTDLHDRDALERVSRFGSYGSPPGSGNAYHVDYLRQVLPMDEGPWRIGADSVPILLAPAYGDIVSLAEPQGAYRVHRSADDRSLIFNNSPTGLRSEYERMQSAKVMVEAGLDRAGVARQHPLLLAPWEVRTLVLCLRFGGDALAQQIGRDHPRLWPLLLDSIRQWPSLSLARKAVLGTWVLGVAFLPMSMAFEVARLHRKRAGALVRRRPAAPAVTAGHHALIDTPSVTRRT</sequence>
<dbReference type="Gene3D" id="3.90.550.10">
    <property type="entry name" value="Spore Coat Polysaccharide Biosynthesis Protein SpsA, Chain A"/>
    <property type="match status" value="1"/>
</dbReference>
<dbReference type="EMBL" id="QJJS01000018">
    <property type="protein sequence ID" value="PXW93686.1"/>
    <property type="molecule type" value="Genomic_DNA"/>
</dbReference>
<accession>A0A318GW17</accession>
<dbReference type="InterPro" id="IPR029044">
    <property type="entry name" value="Nucleotide-diphossugar_trans"/>
</dbReference>
<gene>
    <name evidence="3" type="ORF">C7444_11855</name>
</gene>
<dbReference type="Proteomes" id="UP000247811">
    <property type="component" value="Unassembled WGS sequence"/>
</dbReference>
<dbReference type="RefSeq" id="WP_110401945.1">
    <property type="nucleotide sequence ID" value="NZ_QJJS01000018.1"/>
</dbReference>
<name>A0A318GW17_9BURK</name>
<proteinExistence type="predicted"/>
<feature type="domain" description="Glycosyltransferase 2-like" evidence="2">
    <location>
        <begin position="4"/>
        <end position="162"/>
    </location>
</feature>
<evidence type="ECO:0000313" key="4">
    <source>
        <dbReference type="Proteomes" id="UP000247811"/>
    </source>
</evidence>
<dbReference type="AlphaFoldDB" id="A0A318GW17"/>
<comment type="caution">
    <text evidence="3">The sequence shown here is derived from an EMBL/GenBank/DDBJ whole genome shotgun (WGS) entry which is preliminary data.</text>
</comment>
<evidence type="ECO:0000313" key="3">
    <source>
        <dbReference type="EMBL" id="PXW93686.1"/>
    </source>
</evidence>
<keyword evidence="1" id="KW-0812">Transmembrane</keyword>
<dbReference type="PANTHER" id="PTHR22916:SF65">
    <property type="entry name" value="SLR1065 PROTEIN"/>
    <property type="match status" value="1"/>
</dbReference>
<organism evidence="3 4">
    <name type="scientific">Sphaerotilus hippei</name>
    <dbReference type="NCBI Taxonomy" id="744406"/>
    <lineage>
        <taxon>Bacteria</taxon>
        <taxon>Pseudomonadati</taxon>
        <taxon>Pseudomonadota</taxon>
        <taxon>Betaproteobacteria</taxon>
        <taxon>Burkholderiales</taxon>
        <taxon>Sphaerotilaceae</taxon>
        <taxon>Sphaerotilus</taxon>
    </lineage>
</organism>
<dbReference type="Pfam" id="PF00535">
    <property type="entry name" value="Glycos_transf_2"/>
    <property type="match status" value="1"/>
</dbReference>
<reference evidence="3 4" key="1">
    <citation type="submission" date="2018-05" db="EMBL/GenBank/DDBJ databases">
        <title>Genomic Encyclopedia of Type Strains, Phase IV (KMG-IV): sequencing the most valuable type-strain genomes for metagenomic binning, comparative biology and taxonomic classification.</title>
        <authorList>
            <person name="Goeker M."/>
        </authorList>
    </citation>
    <scope>NUCLEOTIDE SEQUENCE [LARGE SCALE GENOMIC DNA]</scope>
    <source>
        <strain evidence="3 4">DSM 566</strain>
    </source>
</reference>
<dbReference type="InterPro" id="IPR001173">
    <property type="entry name" value="Glyco_trans_2-like"/>
</dbReference>
<keyword evidence="4" id="KW-1185">Reference proteome</keyword>
<keyword evidence="1" id="KW-0472">Membrane</keyword>
<evidence type="ECO:0000259" key="2">
    <source>
        <dbReference type="Pfam" id="PF00535"/>
    </source>
</evidence>
<protein>
    <submittedName>
        <fullName evidence="3">Glycosyl transferase family 2</fullName>
    </submittedName>
</protein>
<dbReference type="CDD" id="cd00761">
    <property type="entry name" value="Glyco_tranf_GTA_type"/>
    <property type="match status" value="1"/>
</dbReference>
<feature type="transmembrane region" description="Helical" evidence="1">
    <location>
        <begin position="301"/>
        <end position="319"/>
    </location>
</feature>
<keyword evidence="1" id="KW-1133">Transmembrane helix</keyword>
<dbReference type="PANTHER" id="PTHR22916">
    <property type="entry name" value="GLYCOSYLTRANSFERASE"/>
    <property type="match status" value="1"/>
</dbReference>